<dbReference type="SUPFAM" id="SSF81383">
    <property type="entry name" value="F-box domain"/>
    <property type="match status" value="1"/>
</dbReference>
<reference evidence="3" key="1">
    <citation type="journal article" date="2022" name="Cell">
        <title>Repeat-based holocentromeres influence genome architecture and karyotype evolution.</title>
        <authorList>
            <person name="Hofstatter P.G."/>
            <person name="Thangavel G."/>
            <person name="Lux T."/>
            <person name="Neumann P."/>
            <person name="Vondrak T."/>
            <person name="Novak P."/>
            <person name="Zhang M."/>
            <person name="Costa L."/>
            <person name="Castellani M."/>
            <person name="Scott A."/>
            <person name="Toegelov H."/>
            <person name="Fuchs J."/>
            <person name="Mata-Sucre Y."/>
            <person name="Dias Y."/>
            <person name="Vanzela A.L.L."/>
            <person name="Huettel B."/>
            <person name="Almeida C.C.S."/>
            <person name="Simkova H."/>
            <person name="Souza G."/>
            <person name="Pedrosa-Harand A."/>
            <person name="Macas J."/>
            <person name="Mayer K.F.X."/>
            <person name="Houben A."/>
            <person name="Marques A."/>
        </authorList>
    </citation>
    <scope>NUCLEOTIDE SEQUENCE</scope>
    <source>
        <strain evidence="3">RhyBre1mFocal</strain>
    </source>
</reference>
<dbReference type="EMBL" id="JAMQYH010000002">
    <property type="protein sequence ID" value="KAJ1697077.1"/>
    <property type="molecule type" value="Genomic_DNA"/>
</dbReference>
<dbReference type="Pfam" id="PF24750">
    <property type="entry name" value="b-prop_At3g26010-like"/>
    <property type="match status" value="1"/>
</dbReference>
<evidence type="ECO:0008006" key="5">
    <source>
        <dbReference type="Google" id="ProtNLM"/>
    </source>
</evidence>
<keyword evidence="4" id="KW-1185">Reference proteome</keyword>
<dbReference type="PANTHER" id="PTHR31672">
    <property type="entry name" value="BNACNNG10540D PROTEIN"/>
    <property type="match status" value="1"/>
</dbReference>
<protein>
    <recommendedName>
        <fullName evidence="5">F-box domain-containing protein</fullName>
    </recommendedName>
</protein>
<accession>A0A9Q0HSP7</accession>
<comment type="caution">
    <text evidence="3">The sequence shown here is derived from an EMBL/GenBank/DDBJ whole genome shotgun (WGS) entry which is preliminary data.</text>
</comment>
<sequence>MAESLLVSNSDILFMILSLLPVEVLLRVKSVCRAWARVISDPAFTRAHCSRPTPITAFFTIRYRLPETQIQGFKPIQIQEGVKFPSSITSILSSGFKAVSGSHGLLCFRRDWVFIVGNPATSHWCVLHSANSNSLFMYHGAVVIYDPTVSIHFKLAVALIKLDNRDAFKHYIKFNIYSSETSSWTVSSLYTQCWNPGVVSFHKGIRGTDAYEPCKIGGGSICWFDGSRVLVGYEISTGTYWKVSRPSPSSNFRSEFMSCYNSTIYFGRISEDVTKVWRLEGKNSWVLEGEGDNEELRRFVPTPSAYDPSRGALIIGGRRNGEYFALNFSSSTLEILSHGVDHPPIWEVYDHPRLPHGNTLAPLHGAEAGMNGLTREFHRMGLRPLDL</sequence>
<gene>
    <name evidence="3" type="ORF">LUZ63_005589</name>
</gene>
<dbReference type="Gene3D" id="1.20.1280.50">
    <property type="match status" value="1"/>
</dbReference>
<dbReference type="InterPro" id="IPR050796">
    <property type="entry name" value="SCF_F-box_component"/>
</dbReference>
<feature type="domain" description="F-box protein At3g26010-like beta-propeller" evidence="2">
    <location>
        <begin position="97"/>
        <end position="193"/>
    </location>
</feature>
<dbReference type="Pfam" id="PF12937">
    <property type="entry name" value="F-box-like"/>
    <property type="match status" value="1"/>
</dbReference>
<dbReference type="InterPro" id="IPR001810">
    <property type="entry name" value="F-box_dom"/>
</dbReference>
<dbReference type="OrthoDB" id="676096at2759"/>
<evidence type="ECO:0000313" key="4">
    <source>
        <dbReference type="Proteomes" id="UP001151287"/>
    </source>
</evidence>
<evidence type="ECO:0000313" key="3">
    <source>
        <dbReference type="EMBL" id="KAJ1697077.1"/>
    </source>
</evidence>
<feature type="domain" description="F-box" evidence="1">
    <location>
        <begin position="11"/>
        <end position="49"/>
    </location>
</feature>
<dbReference type="AlphaFoldDB" id="A0A9Q0HSP7"/>
<proteinExistence type="predicted"/>
<dbReference type="Proteomes" id="UP001151287">
    <property type="component" value="Unassembled WGS sequence"/>
</dbReference>
<organism evidence="3 4">
    <name type="scientific">Rhynchospora breviuscula</name>
    <dbReference type="NCBI Taxonomy" id="2022672"/>
    <lineage>
        <taxon>Eukaryota</taxon>
        <taxon>Viridiplantae</taxon>
        <taxon>Streptophyta</taxon>
        <taxon>Embryophyta</taxon>
        <taxon>Tracheophyta</taxon>
        <taxon>Spermatophyta</taxon>
        <taxon>Magnoliopsida</taxon>
        <taxon>Liliopsida</taxon>
        <taxon>Poales</taxon>
        <taxon>Cyperaceae</taxon>
        <taxon>Cyperoideae</taxon>
        <taxon>Rhynchosporeae</taxon>
        <taxon>Rhynchospora</taxon>
    </lineage>
</organism>
<name>A0A9Q0HSP7_9POAL</name>
<dbReference type="InterPro" id="IPR036047">
    <property type="entry name" value="F-box-like_dom_sf"/>
</dbReference>
<evidence type="ECO:0000259" key="1">
    <source>
        <dbReference type="Pfam" id="PF12937"/>
    </source>
</evidence>
<evidence type="ECO:0000259" key="2">
    <source>
        <dbReference type="Pfam" id="PF24750"/>
    </source>
</evidence>
<dbReference type="InterPro" id="IPR056592">
    <property type="entry name" value="Beta-prop_At3g26010-like"/>
</dbReference>